<dbReference type="GO" id="GO:0043139">
    <property type="term" value="F:5'-3' DNA helicase activity"/>
    <property type="evidence" value="ECO:0007669"/>
    <property type="project" value="UniProtKB-EC"/>
</dbReference>
<comment type="cofactor">
    <cofactor evidence="1">
        <name>Mg(2+)</name>
        <dbReference type="ChEBI" id="CHEBI:18420"/>
    </cofactor>
</comment>
<dbReference type="PANTHER" id="PTHR10492:SF57">
    <property type="entry name" value="ATP-DEPENDENT DNA HELICASE"/>
    <property type="match status" value="1"/>
</dbReference>
<sequence>MSELSTVYCASCNVPGHSRRTSRNCRLNPSNQSIEGAQIEDIQMEEAQPPYCASCNEPGHLRRTSRLCRLNTANQNNNQPEQVLSSVNIAKNPDAVPSVRDDQGLMEHSCSYCGALMWLNERVGRSSIVSPVYHLCCSKGDAILASWNPTPLEISNLLCGTDALSKEFQKNIRSYNSALSFTSLGVNLDLDLANERTGSYTFRIQGSPYHLVGSAVPQSGERPKFAQIYIYDAAEELSNRHSIASHLSITTLDCLQRLMHRSNPYVEHFKNMIEIAREQTGRSDGGADSNGIDSMEEIKMVFRAEGVPDRRRYNRPTNESEIGVIIVGGNADEDGTQVSARDVVIKLRDNSMSRINEMNQFYDPLHYVLLFPEGEAGWNIDSYDISGTRKITVMEYYCFRLMYRPQQGHLLHLFGNLFHQYIVDMYAKMEQNRLSYIHHNQNRLRCEHYQGLLDAVNVDDFSDTNNTADILSRTGIKTILPSSFIGGPRHMAQLYQDALSIVRRFGKPDFFITFTCNPSWPEIQRGLLYNQKASDRPDLCARVFNLKLRELMNDLTKKHVLGRAVAHIYTIEYQKRGLPHAHILLIVDSQDKPQTPDDYDMIISAEIPDRTRYPLAYDTVVKNMIHGPCGLLNTNAVCMDAELGCSKQYPKDFIEDTSINERGGYPLYRRRNNGVFITKVVNQQTVNIDNRWVVPHNIYLCAKYDAHINVELCSSINSIKYVYKYVYKGHDRASMSVEQQDEIKAFLDARYVSAPEACWRLFSFKMHTEFPAHQRLAIHLEGENPVYFNEDDDVNDVLSRAEAQETTLTAWFKINETDENARAILYPNFPEQYVWHSNKVPKRWALRQRGFGGTIGRIYAVSPKQSEKYHLRMLLYHVSGATSYAHLKTVNGVQYATFQDAARALGLLESDNQWDQCLEEALQIQLSVSLRKLFCIILVFCEPANPYQLWLKFRFYLSEDYIYQLTENNYLRREFRLATDIEEMAYNNSMLDIEDILLSQYGSSLRSFSGFSLPNIDTRNNPEDTSVSRILREQNALNAAARIRANAFDIDSFNSEQRHVYDAIMESVYDNGYESSNHARIFFVDGPGGTGKTYLFNALLNATRSTQSGYALSVASSGTAALLLDGGRTAHSMFKIPLFVTSTTMCNIKPNSDLADLIRQTKLIVWDESSMISRSIFEAFDRTFKDIFGKTNAALETVPFGGRLMVFGGDFRQVLPVIPRGSRSDIVSQCINRSFLWRHVEVKKLRINMRVQQAQNYDMFLSAEIQQFADMLLEIGDGRTETLKIHDDSTNSATNTDYIRITNSMLIPGENTSCLLSAVYPELFSASNTSLPADSMSFISHTILTPKNNDVTEINRLLLEKFPGEESTYLSADVVCDDNQSIMCPPEYLNSIELEATIATGSHIGKVICIPKIKLISSENDSIQFKRCQFPIRLAFAMTINKAQGQTLDGIGLYLPSPVFSHGQLYVALSRVKSAQSIKILLCTNRTSISKELSKSHTRNAVFTEVFQSPHAQ</sequence>
<dbReference type="Gene3D" id="3.40.50.300">
    <property type="entry name" value="P-loop containing nucleotide triphosphate hydrolases"/>
    <property type="match status" value="1"/>
</dbReference>
<evidence type="ECO:0000256" key="1">
    <source>
        <dbReference type="RuleBase" id="RU363044"/>
    </source>
</evidence>
<comment type="similarity">
    <text evidence="1">Belongs to the helicase family.</text>
</comment>
<gene>
    <name evidence="4" type="ORF">INT46_007722</name>
</gene>
<keyword evidence="1" id="KW-0234">DNA repair</keyword>
<dbReference type="SUPFAM" id="SSF52540">
    <property type="entry name" value="P-loop containing nucleoside triphosphate hydrolases"/>
    <property type="match status" value="2"/>
</dbReference>
<keyword evidence="1" id="KW-0227">DNA damage</keyword>
<dbReference type="PANTHER" id="PTHR10492">
    <property type="match status" value="1"/>
</dbReference>
<dbReference type="EMBL" id="JAEPRC010000384">
    <property type="protein sequence ID" value="KAG2198568.1"/>
    <property type="molecule type" value="Genomic_DNA"/>
</dbReference>
<keyword evidence="1" id="KW-0233">DNA recombination</keyword>
<reference evidence="4" key="1">
    <citation type="submission" date="2020-12" db="EMBL/GenBank/DDBJ databases">
        <title>Metabolic potential, ecology and presence of endohyphal bacteria is reflected in genomic diversity of Mucoromycotina.</title>
        <authorList>
            <person name="Muszewska A."/>
            <person name="Okrasinska A."/>
            <person name="Steczkiewicz K."/>
            <person name="Drgas O."/>
            <person name="Orlowska M."/>
            <person name="Perlinska-Lenart U."/>
            <person name="Aleksandrzak-Piekarczyk T."/>
            <person name="Szatraj K."/>
            <person name="Zielenkiewicz U."/>
            <person name="Pilsyk S."/>
            <person name="Malc E."/>
            <person name="Mieczkowski P."/>
            <person name="Kruszewska J.S."/>
            <person name="Biernat P."/>
            <person name="Pawlowska J."/>
        </authorList>
    </citation>
    <scope>NUCLEOTIDE SEQUENCE</scope>
    <source>
        <strain evidence="4">CBS 226.32</strain>
    </source>
</reference>
<evidence type="ECO:0000313" key="5">
    <source>
        <dbReference type="Proteomes" id="UP000650833"/>
    </source>
</evidence>
<comment type="catalytic activity">
    <reaction evidence="1">
        <text>ATP + H2O = ADP + phosphate + H(+)</text>
        <dbReference type="Rhea" id="RHEA:13065"/>
        <dbReference type="ChEBI" id="CHEBI:15377"/>
        <dbReference type="ChEBI" id="CHEBI:15378"/>
        <dbReference type="ChEBI" id="CHEBI:30616"/>
        <dbReference type="ChEBI" id="CHEBI:43474"/>
        <dbReference type="ChEBI" id="CHEBI:456216"/>
        <dbReference type="EC" id="5.6.2.3"/>
    </reaction>
</comment>
<feature type="domain" description="DNA helicase Pif1-like DEAD-box helicase" evidence="2">
    <location>
        <begin position="1053"/>
        <end position="1282"/>
    </location>
</feature>
<keyword evidence="1" id="KW-0347">Helicase</keyword>
<dbReference type="InterPro" id="IPR027417">
    <property type="entry name" value="P-loop_NTPase"/>
</dbReference>
<keyword evidence="1" id="KW-0547">Nucleotide-binding</keyword>
<keyword evidence="5" id="KW-1185">Reference proteome</keyword>
<evidence type="ECO:0000259" key="2">
    <source>
        <dbReference type="Pfam" id="PF05970"/>
    </source>
</evidence>
<dbReference type="FunFam" id="3.40.50.300:FF:002884">
    <property type="entry name" value="ATP-dependent DNA helicase"/>
    <property type="match status" value="1"/>
</dbReference>
<dbReference type="InterPro" id="IPR010285">
    <property type="entry name" value="DNA_helicase_pif1-like_DEAD"/>
</dbReference>
<proteinExistence type="inferred from homology"/>
<accession>A0A8H7QVK4</accession>
<evidence type="ECO:0000259" key="3">
    <source>
        <dbReference type="Pfam" id="PF14214"/>
    </source>
</evidence>
<dbReference type="GO" id="GO:0005524">
    <property type="term" value="F:ATP binding"/>
    <property type="evidence" value="ECO:0007669"/>
    <property type="project" value="UniProtKB-KW"/>
</dbReference>
<keyword evidence="1" id="KW-0067">ATP-binding</keyword>
<protein>
    <recommendedName>
        <fullName evidence="1">ATP-dependent DNA helicase</fullName>
        <ecNumber evidence="1">5.6.2.3</ecNumber>
    </recommendedName>
</protein>
<dbReference type="Pfam" id="PF14214">
    <property type="entry name" value="Helitron_like_N"/>
    <property type="match status" value="1"/>
</dbReference>
<dbReference type="EC" id="5.6.2.3" evidence="1"/>
<dbReference type="InterPro" id="IPR025476">
    <property type="entry name" value="Helitron_helicase-like"/>
</dbReference>
<name>A0A8H7QVK4_9FUNG</name>
<dbReference type="CDD" id="cd18809">
    <property type="entry name" value="SF1_C_RecD"/>
    <property type="match status" value="1"/>
</dbReference>
<dbReference type="OrthoDB" id="1075553at2759"/>
<dbReference type="Pfam" id="PF05970">
    <property type="entry name" value="PIF1"/>
    <property type="match status" value="1"/>
</dbReference>
<organism evidence="4 5">
    <name type="scientific">Mucor plumbeus</name>
    <dbReference type="NCBI Taxonomy" id="97098"/>
    <lineage>
        <taxon>Eukaryota</taxon>
        <taxon>Fungi</taxon>
        <taxon>Fungi incertae sedis</taxon>
        <taxon>Mucoromycota</taxon>
        <taxon>Mucoromycotina</taxon>
        <taxon>Mucoromycetes</taxon>
        <taxon>Mucorales</taxon>
        <taxon>Mucorineae</taxon>
        <taxon>Mucoraceae</taxon>
        <taxon>Mucor</taxon>
    </lineage>
</organism>
<feature type="domain" description="Helitron helicase-like" evidence="3">
    <location>
        <begin position="396"/>
        <end position="585"/>
    </location>
</feature>
<dbReference type="GO" id="GO:0006310">
    <property type="term" value="P:DNA recombination"/>
    <property type="evidence" value="ECO:0007669"/>
    <property type="project" value="UniProtKB-KW"/>
</dbReference>
<evidence type="ECO:0000313" key="4">
    <source>
        <dbReference type="EMBL" id="KAG2198568.1"/>
    </source>
</evidence>
<dbReference type="GO" id="GO:0006281">
    <property type="term" value="P:DNA repair"/>
    <property type="evidence" value="ECO:0007669"/>
    <property type="project" value="UniProtKB-KW"/>
</dbReference>
<comment type="caution">
    <text evidence="4">The sequence shown here is derived from an EMBL/GenBank/DDBJ whole genome shotgun (WGS) entry which is preliminary data.</text>
</comment>
<dbReference type="GO" id="GO:0000723">
    <property type="term" value="P:telomere maintenance"/>
    <property type="evidence" value="ECO:0007669"/>
    <property type="project" value="InterPro"/>
</dbReference>
<dbReference type="Proteomes" id="UP000650833">
    <property type="component" value="Unassembled WGS sequence"/>
</dbReference>
<dbReference type="GO" id="GO:0016787">
    <property type="term" value="F:hydrolase activity"/>
    <property type="evidence" value="ECO:0007669"/>
    <property type="project" value="UniProtKB-KW"/>
</dbReference>
<keyword evidence="1" id="KW-0378">Hydrolase</keyword>